<dbReference type="AlphaFoldDB" id="A0A6J4UFE0"/>
<reference evidence="2" key="1">
    <citation type="submission" date="2020-02" db="EMBL/GenBank/DDBJ databases">
        <authorList>
            <person name="Meier V. D."/>
        </authorList>
    </citation>
    <scope>NUCLEOTIDE SEQUENCE</scope>
    <source>
        <strain evidence="2">AVDCRST_MAG70</strain>
    </source>
</reference>
<organism evidence="2">
    <name type="scientific">uncultured Thermomicrobiales bacterium</name>
    <dbReference type="NCBI Taxonomy" id="1645740"/>
    <lineage>
        <taxon>Bacteria</taxon>
        <taxon>Pseudomonadati</taxon>
        <taxon>Thermomicrobiota</taxon>
        <taxon>Thermomicrobia</taxon>
        <taxon>Thermomicrobiales</taxon>
        <taxon>environmental samples</taxon>
    </lineage>
</organism>
<dbReference type="GO" id="GO:0009253">
    <property type="term" value="P:peptidoglycan catabolic process"/>
    <property type="evidence" value="ECO:0007669"/>
    <property type="project" value="InterPro"/>
</dbReference>
<gene>
    <name evidence="2" type="ORF">AVDCRST_MAG70-662</name>
</gene>
<dbReference type="Gene3D" id="3.40.80.10">
    <property type="entry name" value="Peptidoglycan recognition protein-like"/>
    <property type="match status" value="1"/>
</dbReference>
<name>A0A6J4UFE0_9BACT</name>
<evidence type="ECO:0000313" key="2">
    <source>
        <dbReference type="EMBL" id="CAA9547729.1"/>
    </source>
</evidence>
<dbReference type="EMBL" id="CADCWH010000103">
    <property type="protein sequence ID" value="CAA9547729.1"/>
    <property type="molecule type" value="Genomic_DNA"/>
</dbReference>
<dbReference type="Pfam" id="PF01510">
    <property type="entry name" value="Amidase_2"/>
    <property type="match status" value="1"/>
</dbReference>
<sequence>MAATIVDGATMSAVRTVLAVRTVPVTFGRVARPEIVPRHLDPARKRSGWSRLGPRRIVGTCVHRMDGTLRGTEAHFLSDDPHGRDALTDYGIGGALDGPDLDGVIWEWVAEEEDRSPWASGPADGLEADGLAFVRAHGREAINRDLRSIEVSGRFSFGRETPVTPRQLDALARLVAYVHDRAGVAWDEFPRHPRTGVVTQLQHWHFATKDCTGQVLRGLTATYRDRARDIMRAAQTGDALGPVIAPVSGTPAPVLDSVRDPMADGSPALPWLFGTATRTLLSGEVECWPNGEPRTYAYDPAGVISAAWFRRARRDGLYPRLTAWRQVPGPTDPVDVVSFTNGWVLLRRAPDSPWEWVDRTGEAA</sequence>
<proteinExistence type="predicted"/>
<accession>A0A6J4UFE0</accession>
<dbReference type="InterPro" id="IPR002502">
    <property type="entry name" value="Amidase_domain"/>
</dbReference>
<protein>
    <recommendedName>
        <fullName evidence="1">N-acetylmuramoyl-L-alanine amidase domain-containing protein</fullName>
    </recommendedName>
</protein>
<dbReference type="GO" id="GO:0008745">
    <property type="term" value="F:N-acetylmuramoyl-L-alanine amidase activity"/>
    <property type="evidence" value="ECO:0007669"/>
    <property type="project" value="InterPro"/>
</dbReference>
<dbReference type="InterPro" id="IPR036505">
    <property type="entry name" value="Amidase/PGRP_sf"/>
</dbReference>
<evidence type="ECO:0000259" key="1">
    <source>
        <dbReference type="Pfam" id="PF01510"/>
    </source>
</evidence>
<feature type="domain" description="N-acetylmuramoyl-L-alanine amidase" evidence="1">
    <location>
        <begin position="100"/>
        <end position="213"/>
    </location>
</feature>